<protein>
    <submittedName>
        <fullName evidence="1">Uncharacterized protein</fullName>
    </submittedName>
</protein>
<accession>A0ACB9FN47</accession>
<sequence length="93" mass="9596">MNPSGFAHHNPSVSTPSSSVSLSSSPSIPGASSTAAQTSVDGDNPNPPSIAATHHSTAANHSSLLTLAHVSDLMFVRDEDCRHTVSFDPHPKP</sequence>
<evidence type="ECO:0000313" key="1">
    <source>
        <dbReference type="EMBL" id="KAI3772265.1"/>
    </source>
</evidence>
<dbReference type="Proteomes" id="UP001055879">
    <property type="component" value="Linkage Group LG01"/>
</dbReference>
<organism evidence="1 2">
    <name type="scientific">Arctium lappa</name>
    <name type="common">Greater burdock</name>
    <name type="synonym">Lappa major</name>
    <dbReference type="NCBI Taxonomy" id="4217"/>
    <lineage>
        <taxon>Eukaryota</taxon>
        <taxon>Viridiplantae</taxon>
        <taxon>Streptophyta</taxon>
        <taxon>Embryophyta</taxon>
        <taxon>Tracheophyta</taxon>
        <taxon>Spermatophyta</taxon>
        <taxon>Magnoliopsida</taxon>
        <taxon>eudicotyledons</taxon>
        <taxon>Gunneridae</taxon>
        <taxon>Pentapetalae</taxon>
        <taxon>asterids</taxon>
        <taxon>campanulids</taxon>
        <taxon>Asterales</taxon>
        <taxon>Asteraceae</taxon>
        <taxon>Carduoideae</taxon>
        <taxon>Cardueae</taxon>
        <taxon>Arctiinae</taxon>
        <taxon>Arctium</taxon>
    </lineage>
</organism>
<gene>
    <name evidence="1" type="ORF">L6452_03447</name>
</gene>
<keyword evidence="2" id="KW-1185">Reference proteome</keyword>
<reference evidence="2" key="1">
    <citation type="journal article" date="2022" name="Mol. Ecol. Resour.">
        <title>The genomes of chicory, endive, great burdock and yacon provide insights into Asteraceae palaeo-polyploidization history and plant inulin production.</title>
        <authorList>
            <person name="Fan W."/>
            <person name="Wang S."/>
            <person name="Wang H."/>
            <person name="Wang A."/>
            <person name="Jiang F."/>
            <person name="Liu H."/>
            <person name="Zhao H."/>
            <person name="Xu D."/>
            <person name="Zhang Y."/>
        </authorList>
    </citation>
    <scope>NUCLEOTIDE SEQUENCE [LARGE SCALE GENOMIC DNA]</scope>
    <source>
        <strain evidence="2">cv. Niubang</strain>
    </source>
</reference>
<evidence type="ECO:0000313" key="2">
    <source>
        <dbReference type="Proteomes" id="UP001055879"/>
    </source>
</evidence>
<comment type="caution">
    <text evidence="1">The sequence shown here is derived from an EMBL/GenBank/DDBJ whole genome shotgun (WGS) entry which is preliminary data.</text>
</comment>
<proteinExistence type="predicted"/>
<reference evidence="1 2" key="2">
    <citation type="journal article" date="2022" name="Mol. Ecol. Resour.">
        <title>The genomes of chicory, endive, great burdock and yacon provide insights into Asteraceae paleo-polyploidization history and plant inulin production.</title>
        <authorList>
            <person name="Fan W."/>
            <person name="Wang S."/>
            <person name="Wang H."/>
            <person name="Wang A."/>
            <person name="Jiang F."/>
            <person name="Liu H."/>
            <person name="Zhao H."/>
            <person name="Xu D."/>
            <person name="Zhang Y."/>
        </authorList>
    </citation>
    <scope>NUCLEOTIDE SEQUENCE [LARGE SCALE GENOMIC DNA]</scope>
    <source>
        <strain evidence="2">cv. Niubang</strain>
    </source>
</reference>
<name>A0ACB9FN47_ARCLA</name>
<dbReference type="EMBL" id="CM042047">
    <property type="protein sequence ID" value="KAI3772265.1"/>
    <property type="molecule type" value="Genomic_DNA"/>
</dbReference>